<evidence type="ECO:0000313" key="2">
    <source>
        <dbReference type="EMBL" id="OWM35911.1"/>
    </source>
</evidence>
<proteinExistence type="predicted"/>
<sequence>MAGKSAILSVRIIADATKAKAGLDSAAKSVGDFEKSTGNKLAAAKGHIDKIAGAATVAGGAYAAFAKKTLGAASEMQQSSGAVEAVFKKEADAVKHLAANAAQSVGLSASQYQQMAAVMGSQLGNLGIAQKDVIGTTDKLITLGADLASMFGGTTSEAVEALSSLLRGERDPIERYAVSINQAAIDAHLASKGLGKLEGEAKKQAETQATLELLFKQTADATGNFARETDTAAGSAQIAAAKWEDAKAKLGEGLLPVATAAADVMGDLAQSAGEHPRLFTAAGLAIAAFVGTAWTISTAIKAATGAQVLFNLALNANPIGLVVTLLTAAGTAFYLLYQKCDRFRIAVQISIQVAKNFGTAIKTAIENAMKWVDKLIGKWISFKDEHKTISNSVTAAIKAWFNPIGTMINLVKKLIGWISEIDWPQPPAFLRGGGRSVKRLYAAAPAPALLGTPAASAILTAAAVPALTAAYAPPDAGYLSHRNTTSQGTTVNITVNGAIDPDSTARQIKKLLEQYDRRQAW</sequence>
<name>A0A854NNP8_CORDP</name>
<feature type="transmembrane region" description="Helical" evidence="1">
    <location>
        <begin position="278"/>
        <end position="296"/>
    </location>
</feature>
<protein>
    <submittedName>
        <fullName evidence="2">Uncharacterized protein</fullName>
    </submittedName>
</protein>
<gene>
    <name evidence="2" type="ORF">AY602_09690</name>
</gene>
<feature type="transmembrane region" description="Helical" evidence="1">
    <location>
        <begin position="316"/>
        <end position="337"/>
    </location>
</feature>
<dbReference type="RefSeq" id="WP_046095250.1">
    <property type="nucleotide sequence ID" value="NZ_LSZF01000003.1"/>
</dbReference>
<comment type="caution">
    <text evidence="2">The sequence shown here is derived from an EMBL/GenBank/DDBJ whole genome shotgun (WGS) entry which is preliminary data.</text>
</comment>
<organism evidence="2 3">
    <name type="scientific">Corynebacterium diphtheriae bv. mitis</name>
    <dbReference type="NCBI Taxonomy" id="1806053"/>
    <lineage>
        <taxon>Bacteria</taxon>
        <taxon>Bacillati</taxon>
        <taxon>Actinomycetota</taxon>
        <taxon>Actinomycetes</taxon>
        <taxon>Mycobacteriales</taxon>
        <taxon>Corynebacteriaceae</taxon>
        <taxon>Corynebacterium</taxon>
    </lineage>
</organism>
<dbReference type="Proteomes" id="UP000197692">
    <property type="component" value="Unassembled WGS sequence"/>
</dbReference>
<keyword evidence="1" id="KW-1133">Transmembrane helix</keyword>
<evidence type="ECO:0000313" key="3">
    <source>
        <dbReference type="Proteomes" id="UP000197692"/>
    </source>
</evidence>
<accession>A0A854NNP8</accession>
<dbReference type="AlphaFoldDB" id="A0A854NNP8"/>
<keyword evidence="1" id="KW-0472">Membrane</keyword>
<dbReference type="EMBL" id="LSZF01000003">
    <property type="protein sequence ID" value="OWM35911.1"/>
    <property type="molecule type" value="Genomic_DNA"/>
</dbReference>
<evidence type="ECO:0000256" key="1">
    <source>
        <dbReference type="SAM" id="Phobius"/>
    </source>
</evidence>
<keyword evidence="1" id="KW-0812">Transmembrane</keyword>
<reference evidence="3" key="1">
    <citation type="submission" date="2016-02" db="EMBL/GenBank/DDBJ databases">
        <title>Genomic analyses of a collection of pathogenic Corynebacterium diphtheriae.</title>
        <authorList>
            <person name="Sangal V."/>
            <person name="Titov L."/>
        </authorList>
    </citation>
    <scope>NUCLEOTIDE SEQUENCE [LARGE SCALE GENOMIC DNA]</scope>
    <source>
        <strain evidence="3">1438</strain>
    </source>
</reference>